<organism evidence="8 9">
    <name type="scientific">Raphidocelis subcapitata</name>
    <dbReference type="NCBI Taxonomy" id="307507"/>
    <lineage>
        <taxon>Eukaryota</taxon>
        <taxon>Viridiplantae</taxon>
        <taxon>Chlorophyta</taxon>
        <taxon>core chlorophytes</taxon>
        <taxon>Chlorophyceae</taxon>
        <taxon>CS clade</taxon>
        <taxon>Sphaeropleales</taxon>
        <taxon>Selenastraceae</taxon>
        <taxon>Raphidocelis</taxon>
    </lineage>
</organism>
<evidence type="ECO:0000313" key="9">
    <source>
        <dbReference type="Proteomes" id="UP000247498"/>
    </source>
</evidence>
<dbReference type="STRING" id="307507.A0A2V0PG03"/>
<evidence type="ECO:0000313" key="8">
    <source>
        <dbReference type="EMBL" id="GBF97942.1"/>
    </source>
</evidence>
<gene>
    <name evidence="8" type="ORF">Rsub_10615</name>
</gene>
<dbReference type="Pfam" id="PF25005">
    <property type="entry name" value="PSF2_N"/>
    <property type="match status" value="1"/>
</dbReference>
<proteinExistence type="inferred from homology"/>
<dbReference type="FunFam" id="3.40.5.50:FF:000001">
    <property type="entry name" value="DNA replication complex GINS protein PSF2"/>
    <property type="match status" value="1"/>
</dbReference>
<dbReference type="Pfam" id="PF05916">
    <property type="entry name" value="Sld5"/>
    <property type="match status" value="1"/>
</dbReference>
<accession>A0A2V0PG03</accession>
<dbReference type="PANTHER" id="PTHR12772">
    <property type="entry name" value="DNA REPLICATION COMPLEX GINS PROTEIN PSF2"/>
    <property type="match status" value="1"/>
</dbReference>
<dbReference type="CDD" id="cd11712">
    <property type="entry name" value="GINS_A_psf2"/>
    <property type="match status" value="1"/>
</dbReference>
<dbReference type="InterPro" id="IPR007257">
    <property type="entry name" value="GINS_Psf2"/>
</dbReference>
<dbReference type="PIRSF" id="PIRSF028998">
    <property type="entry name" value="GINS_Psf2_subgr"/>
    <property type="match status" value="1"/>
</dbReference>
<dbReference type="CDD" id="cd21694">
    <property type="entry name" value="GINS_B_Psf2"/>
    <property type="match status" value="1"/>
</dbReference>
<dbReference type="InterPro" id="IPR036224">
    <property type="entry name" value="GINS_bundle-like_dom_sf"/>
</dbReference>
<dbReference type="SUPFAM" id="SSF158573">
    <property type="entry name" value="GINS helical bundle-like"/>
    <property type="match status" value="1"/>
</dbReference>
<feature type="domain" description="GINS subunit" evidence="6">
    <location>
        <begin position="82"/>
        <end position="183"/>
    </location>
</feature>
<dbReference type="GO" id="GO:0000727">
    <property type="term" value="P:double-strand break repair via break-induced replication"/>
    <property type="evidence" value="ECO:0007669"/>
    <property type="project" value="TreeGrafter"/>
</dbReference>
<dbReference type="InterPro" id="IPR056784">
    <property type="entry name" value="PSF2_N"/>
</dbReference>
<dbReference type="Gene3D" id="3.40.5.50">
    <property type="match status" value="1"/>
</dbReference>
<dbReference type="Proteomes" id="UP000247498">
    <property type="component" value="Unassembled WGS sequence"/>
</dbReference>
<dbReference type="GO" id="GO:0006260">
    <property type="term" value="P:DNA replication"/>
    <property type="evidence" value="ECO:0007669"/>
    <property type="project" value="UniProtKB-KW"/>
</dbReference>
<feature type="domain" description="DNA replication complex GINS protein PSF2 N-terminal" evidence="7">
    <location>
        <begin position="15"/>
        <end position="78"/>
    </location>
</feature>
<comment type="caution">
    <text evidence="8">The sequence shown here is derived from an EMBL/GenBank/DDBJ whole genome shotgun (WGS) entry which is preliminary data.</text>
</comment>
<evidence type="ECO:0000256" key="4">
    <source>
        <dbReference type="ARBA" id="ARBA00023242"/>
    </source>
</evidence>
<dbReference type="InterPro" id="IPR021151">
    <property type="entry name" value="GINS_A"/>
</dbReference>
<evidence type="ECO:0000256" key="5">
    <source>
        <dbReference type="PIRNR" id="PIRNR028998"/>
    </source>
</evidence>
<keyword evidence="9" id="KW-1185">Reference proteome</keyword>
<sequence>MTTASANKMKLPVAPEELEFFAEEEPITIIPSFQLRHNTSGMLSCVGGDYGPFRPNMPVEVPIWLALQLHKRGKCRILPPAWLDAARLQALITAEQSDVDSFQEVPFYFMEVCCLLFESAKDAFGDSFFKVRDLLQRFVNIRRHKIEEGLRLVSQASTIRLTNLSAYEANLIRLNLQGSLNMFLKFSKVELMLESRAASMPTMPTPGF</sequence>
<comment type="subunit">
    <text evidence="5">Component of the GINS complex.</text>
</comment>
<dbReference type="InParanoid" id="A0A2V0PG03"/>
<name>A0A2V0PG03_9CHLO</name>
<dbReference type="FunCoup" id="A0A2V0PG03">
    <property type="interactions" value="1527"/>
</dbReference>
<dbReference type="Gene3D" id="1.20.58.1020">
    <property type="match status" value="1"/>
</dbReference>
<evidence type="ECO:0000256" key="1">
    <source>
        <dbReference type="ARBA" id="ARBA00004123"/>
    </source>
</evidence>
<dbReference type="PANTHER" id="PTHR12772:SF0">
    <property type="entry name" value="DNA REPLICATION COMPLEX GINS PROTEIN PSF2"/>
    <property type="match status" value="1"/>
</dbReference>
<keyword evidence="3 5" id="KW-0235">DNA replication</keyword>
<reference evidence="8 9" key="1">
    <citation type="journal article" date="2018" name="Sci. Rep.">
        <title>Raphidocelis subcapitata (=Pseudokirchneriella subcapitata) provides an insight into genome evolution and environmental adaptations in the Sphaeropleales.</title>
        <authorList>
            <person name="Suzuki S."/>
            <person name="Yamaguchi H."/>
            <person name="Nakajima N."/>
            <person name="Kawachi M."/>
        </authorList>
    </citation>
    <scope>NUCLEOTIDE SEQUENCE [LARGE SCALE GENOMIC DNA]</scope>
    <source>
        <strain evidence="8 9">NIES-35</strain>
    </source>
</reference>
<dbReference type="OrthoDB" id="1938138at2759"/>
<evidence type="ECO:0000256" key="3">
    <source>
        <dbReference type="ARBA" id="ARBA00022705"/>
    </source>
</evidence>
<keyword evidence="4 5" id="KW-0539">Nucleus</keyword>
<protein>
    <recommendedName>
        <fullName evidence="5">DNA replication complex GINS protein PSF2</fullName>
    </recommendedName>
</protein>
<dbReference type="GO" id="GO:0000811">
    <property type="term" value="C:GINS complex"/>
    <property type="evidence" value="ECO:0007669"/>
    <property type="project" value="TreeGrafter"/>
</dbReference>
<evidence type="ECO:0000259" key="6">
    <source>
        <dbReference type="Pfam" id="PF05916"/>
    </source>
</evidence>
<dbReference type="AlphaFoldDB" id="A0A2V0PG03"/>
<evidence type="ECO:0000256" key="2">
    <source>
        <dbReference type="ARBA" id="ARBA00010565"/>
    </source>
</evidence>
<dbReference type="EMBL" id="BDRX01000111">
    <property type="protein sequence ID" value="GBF97942.1"/>
    <property type="molecule type" value="Genomic_DNA"/>
</dbReference>
<dbReference type="SUPFAM" id="SSF160059">
    <property type="entry name" value="PriA/YqbF domain"/>
    <property type="match status" value="1"/>
</dbReference>
<comment type="subcellular location">
    <subcellularLocation>
        <location evidence="1 5">Nucleus</location>
    </subcellularLocation>
</comment>
<evidence type="ECO:0000259" key="7">
    <source>
        <dbReference type="Pfam" id="PF25005"/>
    </source>
</evidence>
<comment type="similarity">
    <text evidence="2 5">Belongs to the GINS2/PSF2 family.</text>
</comment>